<dbReference type="AlphaFoldDB" id="A0A431TUM3"/>
<protein>
    <submittedName>
        <fullName evidence="13">Site-2 protease family protein</fullName>
    </submittedName>
</protein>
<evidence type="ECO:0000256" key="9">
    <source>
        <dbReference type="ARBA" id="ARBA00023136"/>
    </source>
</evidence>
<evidence type="ECO:0000256" key="8">
    <source>
        <dbReference type="ARBA" id="ARBA00022989"/>
    </source>
</evidence>
<feature type="region of interest" description="Disordered" evidence="10">
    <location>
        <begin position="388"/>
        <end position="411"/>
    </location>
</feature>
<evidence type="ECO:0000256" key="10">
    <source>
        <dbReference type="SAM" id="MobiDB-lite"/>
    </source>
</evidence>
<dbReference type="Pfam" id="PF02163">
    <property type="entry name" value="Peptidase_M50"/>
    <property type="match status" value="1"/>
</dbReference>
<evidence type="ECO:0000256" key="4">
    <source>
        <dbReference type="ARBA" id="ARBA00022670"/>
    </source>
</evidence>
<keyword evidence="14" id="KW-1185">Reference proteome</keyword>
<evidence type="ECO:0000313" key="13">
    <source>
        <dbReference type="EMBL" id="RTQ44904.1"/>
    </source>
</evidence>
<dbReference type="PANTHER" id="PTHR31412:SF0">
    <property type="entry name" value="ZINC METALLOPROTEASE EGY1, CHLOROPLASTIC-RELATED"/>
    <property type="match status" value="1"/>
</dbReference>
<keyword evidence="9 11" id="KW-0472">Membrane</keyword>
<feature type="transmembrane region" description="Helical" evidence="11">
    <location>
        <begin position="253"/>
        <end position="273"/>
    </location>
</feature>
<proteinExistence type="inferred from homology"/>
<feature type="transmembrane region" description="Helical" evidence="11">
    <location>
        <begin position="303"/>
        <end position="322"/>
    </location>
</feature>
<keyword evidence="6" id="KW-0378">Hydrolase</keyword>
<feature type="transmembrane region" description="Helical" evidence="11">
    <location>
        <begin position="141"/>
        <end position="164"/>
    </location>
</feature>
<dbReference type="GO" id="GO:0016020">
    <property type="term" value="C:membrane"/>
    <property type="evidence" value="ECO:0007669"/>
    <property type="project" value="UniProtKB-SubCell"/>
</dbReference>
<feature type="transmembrane region" description="Helical" evidence="11">
    <location>
        <begin position="279"/>
        <end position="298"/>
    </location>
</feature>
<feature type="domain" description="Peptidase M50" evidence="12">
    <location>
        <begin position="82"/>
        <end position="246"/>
    </location>
</feature>
<evidence type="ECO:0000256" key="1">
    <source>
        <dbReference type="ARBA" id="ARBA00001947"/>
    </source>
</evidence>
<organism evidence="13 14">
    <name type="scientific">Hymenobacter gummosus</name>
    <dbReference type="NCBI Taxonomy" id="1776032"/>
    <lineage>
        <taxon>Bacteria</taxon>
        <taxon>Pseudomonadati</taxon>
        <taxon>Bacteroidota</taxon>
        <taxon>Cytophagia</taxon>
        <taxon>Cytophagales</taxon>
        <taxon>Hymenobacteraceae</taxon>
        <taxon>Hymenobacter</taxon>
    </lineage>
</organism>
<dbReference type="OrthoDB" id="921763at2"/>
<evidence type="ECO:0000256" key="7">
    <source>
        <dbReference type="ARBA" id="ARBA00022946"/>
    </source>
</evidence>
<evidence type="ECO:0000256" key="5">
    <source>
        <dbReference type="ARBA" id="ARBA00022692"/>
    </source>
</evidence>
<dbReference type="InterPro" id="IPR008915">
    <property type="entry name" value="Peptidase_M50"/>
</dbReference>
<evidence type="ECO:0000313" key="14">
    <source>
        <dbReference type="Proteomes" id="UP000282184"/>
    </source>
</evidence>
<accession>A0A431TUM3</accession>
<evidence type="ECO:0000256" key="2">
    <source>
        <dbReference type="ARBA" id="ARBA00004141"/>
    </source>
</evidence>
<keyword evidence="5 11" id="KW-0812">Transmembrane</keyword>
<evidence type="ECO:0000256" key="6">
    <source>
        <dbReference type="ARBA" id="ARBA00022801"/>
    </source>
</evidence>
<reference evidence="13 14" key="1">
    <citation type="submission" date="2018-12" db="EMBL/GenBank/DDBJ databases">
        <title>Hymenobacter gummosus sp. nov., isolated from a spring.</title>
        <authorList>
            <person name="Nie L."/>
        </authorList>
    </citation>
    <scope>NUCLEOTIDE SEQUENCE [LARGE SCALE GENOMIC DNA]</scope>
    <source>
        <strain evidence="13 14">KCTC 52166</strain>
    </source>
</reference>
<dbReference type="GO" id="GO:0008233">
    <property type="term" value="F:peptidase activity"/>
    <property type="evidence" value="ECO:0007669"/>
    <property type="project" value="UniProtKB-KW"/>
</dbReference>
<comment type="cofactor">
    <cofactor evidence="1">
        <name>Zn(2+)</name>
        <dbReference type="ChEBI" id="CHEBI:29105"/>
    </cofactor>
</comment>
<evidence type="ECO:0000259" key="12">
    <source>
        <dbReference type="Pfam" id="PF02163"/>
    </source>
</evidence>
<feature type="compositionally biased region" description="Pro residues" evidence="10">
    <location>
        <begin position="390"/>
        <end position="402"/>
    </location>
</feature>
<comment type="similarity">
    <text evidence="3">Belongs to the peptidase M50B family.</text>
</comment>
<comment type="subcellular location">
    <subcellularLocation>
        <location evidence="2">Membrane</location>
        <topology evidence="2">Multi-pass membrane protein</topology>
    </subcellularLocation>
</comment>
<keyword evidence="7" id="KW-0809">Transit peptide</keyword>
<evidence type="ECO:0000256" key="11">
    <source>
        <dbReference type="SAM" id="Phobius"/>
    </source>
</evidence>
<sequence length="518" mass="56661">MPSKPPLTPDDLLLPTRRPVPRWRTAATHLGLFLLTLLTTTAAGAGWLTGHRLLDATAQDSFPRLSGWWPSAAELARGLAYSLPLLGFLTAHEFGHYAAARWHRIRATLPYYLPFLNGVLDIGTLGAIIRLRSQVSSRRAFFDVAVAGPLAGLVVAVALLAYGFTHLPPAPTGLVRPLPDLMVPQPPLLYHLLARCLADPTHLPPTDTLMHYPWLAAGTLGLLITGLNLLPFGPLDGGRVLYGLLGYHGYNRLVPWLFVPFVFYAGLGLFHLTDGWRTWLYGGVPYLLCLVALLWGLLPRRRLVLLAALGLWALQVALATAMPTLEGAPGWLTLGLILARGLGIFHPEAPDEQPLTPGRRVLGWLTVLVFGLCFSPAPFTFSPNALPAAPQRPAPPRVPEPMPTSASAPDRTAPEYRWTLAARIADQMLEAGLSHRDVNEATTPDDVISRGALPKADAAYVRGLQVLPDGDARDLFVRHARSKPHEDDPNCCDTFNFFRQLVWINLYSRPDEDEVLPG</sequence>
<dbReference type="InterPro" id="IPR044838">
    <property type="entry name" value="EGY1-like"/>
</dbReference>
<dbReference type="CDD" id="cd06160">
    <property type="entry name" value="S2P-M50_like_2"/>
    <property type="match status" value="1"/>
</dbReference>
<gene>
    <name evidence="13" type="ORF">EJV47_27250</name>
</gene>
<comment type="caution">
    <text evidence="13">The sequence shown here is derived from an EMBL/GenBank/DDBJ whole genome shotgun (WGS) entry which is preliminary data.</text>
</comment>
<feature type="transmembrane region" description="Helical" evidence="11">
    <location>
        <begin position="26"/>
        <end position="48"/>
    </location>
</feature>
<dbReference type="PANTHER" id="PTHR31412">
    <property type="entry name" value="ZINC METALLOPROTEASE EGY1"/>
    <property type="match status" value="1"/>
</dbReference>
<dbReference type="RefSeq" id="WP_126696386.1">
    <property type="nucleotide sequence ID" value="NZ_RXOF01000024.1"/>
</dbReference>
<dbReference type="Proteomes" id="UP000282184">
    <property type="component" value="Unassembled WGS sequence"/>
</dbReference>
<keyword evidence="4 13" id="KW-0645">Protease</keyword>
<keyword evidence="8 11" id="KW-1133">Transmembrane helix</keyword>
<feature type="transmembrane region" description="Helical" evidence="11">
    <location>
        <begin position="111"/>
        <end position="129"/>
    </location>
</feature>
<evidence type="ECO:0000256" key="3">
    <source>
        <dbReference type="ARBA" id="ARBA00007931"/>
    </source>
</evidence>
<dbReference type="GO" id="GO:0006508">
    <property type="term" value="P:proteolysis"/>
    <property type="evidence" value="ECO:0007669"/>
    <property type="project" value="UniProtKB-KW"/>
</dbReference>
<feature type="transmembrane region" description="Helical" evidence="11">
    <location>
        <begin position="212"/>
        <end position="232"/>
    </location>
</feature>
<name>A0A431TUM3_9BACT</name>
<dbReference type="EMBL" id="RXOF01000024">
    <property type="protein sequence ID" value="RTQ44904.1"/>
    <property type="molecule type" value="Genomic_DNA"/>
</dbReference>